<protein>
    <recommendedName>
        <fullName evidence="4">Glutaminyl-tRNA synthetase</fullName>
    </recommendedName>
</protein>
<evidence type="ECO:0000256" key="1">
    <source>
        <dbReference type="SAM" id="SignalP"/>
    </source>
</evidence>
<sequence>MKRVLLVFLLLVSVSIFAQKVQNQTVDAACGMCQFKIKSDKGCAMAVKIDGKVYHVEGLDKKTYGDAHAEDGYCKIMKKAVVSGEVKKGKFYATSFKYVE</sequence>
<proteinExistence type="predicted"/>
<keyword evidence="3" id="KW-1185">Reference proteome</keyword>
<accession>A0A4P6ZFF2</accession>
<gene>
    <name evidence="2" type="ORF">NBC122_01523</name>
</gene>
<organism evidence="2 3">
    <name type="scientific">Chryseobacterium salivictor</name>
    <dbReference type="NCBI Taxonomy" id="2547600"/>
    <lineage>
        <taxon>Bacteria</taxon>
        <taxon>Pseudomonadati</taxon>
        <taxon>Bacteroidota</taxon>
        <taxon>Flavobacteriia</taxon>
        <taxon>Flavobacteriales</taxon>
        <taxon>Weeksellaceae</taxon>
        <taxon>Chryseobacterium group</taxon>
        <taxon>Chryseobacterium</taxon>
    </lineage>
</organism>
<evidence type="ECO:0000313" key="3">
    <source>
        <dbReference type="Proteomes" id="UP000294419"/>
    </source>
</evidence>
<dbReference type="Pfam" id="PF19897">
    <property type="entry name" value="DUF6370"/>
    <property type="match status" value="1"/>
</dbReference>
<feature type="signal peptide" evidence="1">
    <location>
        <begin position="1"/>
        <end position="18"/>
    </location>
</feature>
<evidence type="ECO:0008006" key="4">
    <source>
        <dbReference type="Google" id="ProtNLM"/>
    </source>
</evidence>
<dbReference type="KEGG" id="csal:NBC122_01523"/>
<evidence type="ECO:0000313" key="2">
    <source>
        <dbReference type="EMBL" id="QBO58338.1"/>
    </source>
</evidence>
<dbReference type="EMBL" id="CP037954">
    <property type="protein sequence ID" value="QBO58338.1"/>
    <property type="molecule type" value="Genomic_DNA"/>
</dbReference>
<name>A0A4P6ZFF2_9FLAO</name>
<feature type="chain" id="PRO_5020324032" description="Glutaminyl-tRNA synthetase" evidence="1">
    <location>
        <begin position="19"/>
        <end position="100"/>
    </location>
</feature>
<dbReference type="RefSeq" id="WP_221343565.1">
    <property type="nucleotide sequence ID" value="NZ_CP037954.1"/>
</dbReference>
<dbReference type="AlphaFoldDB" id="A0A4P6ZFF2"/>
<reference evidence="2 3" key="1">
    <citation type="submission" date="2019-03" db="EMBL/GenBank/DDBJ databases">
        <authorList>
            <person name="Kim H."/>
            <person name="Yu S.-M."/>
        </authorList>
    </citation>
    <scope>NUCLEOTIDE SEQUENCE [LARGE SCALE GENOMIC DNA]</scope>
    <source>
        <strain evidence="2 3">NBC122</strain>
    </source>
</reference>
<dbReference type="Proteomes" id="UP000294419">
    <property type="component" value="Chromosome"/>
</dbReference>
<dbReference type="InterPro" id="IPR045950">
    <property type="entry name" value="DUF6370"/>
</dbReference>
<keyword evidence="1" id="KW-0732">Signal</keyword>